<dbReference type="InterPro" id="IPR036457">
    <property type="entry name" value="PPM-type-like_dom_sf"/>
</dbReference>
<accession>A0ABR8QCK3</accession>
<dbReference type="Gene3D" id="3.60.40.10">
    <property type="entry name" value="PPM-type phosphatase domain"/>
    <property type="match status" value="1"/>
</dbReference>
<dbReference type="SMART" id="SM00332">
    <property type="entry name" value="PP2Cc"/>
    <property type="match status" value="1"/>
</dbReference>
<organism evidence="3 4">
    <name type="scientific">Cellulomonas avistercoris</name>
    <dbReference type="NCBI Taxonomy" id="2762242"/>
    <lineage>
        <taxon>Bacteria</taxon>
        <taxon>Bacillati</taxon>
        <taxon>Actinomycetota</taxon>
        <taxon>Actinomycetes</taxon>
        <taxon>Micrococcales</taxon>
        <taxon>Cellulomonadaceae</taxon>
        <taxon>Cellulomonas</taxon>
    </lineage>
</organism>
<dbReference type="Proteomes" id="UP000604241">
    <property type="component" value="Unassembled WGS sequence"/>
</dbReference>
<comment type="caution">
    <text evidence="3">The sequence shown here is derived from an EMBL/GenBank/DDBJ whole genome shotgun (WGS) entry which is preliminary data.</text>
</comment>
<dbReference type="PROSITE" id="PS51746">
    <property type="entry name" value="PPM_2"/>
    <property type="match status" value="1"/>
</dbReference>
<dbReference type="PANTHER" id="PTHR47992">
    <property type="entry name" value="PROTEIN PHOSPHATASE"/>
    <property type="match status" value="1"/>
</dbReference>
<evidence type="ECO:0000313" key="4">
    <source>
        <dbReference type="Proteomes" id="UP000604241"/>
    </source>
</evidence>
<dbReference type="EMBL" id="JACSQV010000005">
    <property type="protein sequence ID" value="MBD7918146.1"/>
    <property type="molecule type" value="Genomic_DNA"/>
</dbReference>
<dbReference type="SMART" id="SM00331">
    <property type="entry name" value="PP2C_SIG"/>
    <property type="match status" value="1"/>
</dbReference>
<reference evidence="3 4" key="1">
    <citation type="submission" date="2020-08" db="EMBL/GenBank/DDBJ databases">
        <title>A Genomic Blueprint of the Chicken Gut Microbiome.</title>
        <authorList>
            <person name="Gilroy R."/>
            <person name="Ravi A."/>
            <person name="Getino M."/>
            <person name="Pursley I."/>
            <person name="Horton D.L."/>
            <person name="Alikhan N.-F."/>
            <person name="Baker D."/>
            <person name="Gharbi K."/>
            <person name="Hall N."/>
            <person name="Watson M."/>
            <person name="Adriaenssens E.M."/>
            <person name="Foster-Nyarko E."/>
            <person name="Jarju S."/>
            <person name="Secka A."/>
            <person name="Antonio M."/>
            <person name="Oren A."/>
            <person name="Chaudhuri R."/>
            <person name="La Ragione R.M."/>
            <person name="Hildebrand F."/>
            <person name="Pallen M.J."/>
        </authorList>
    </citation>
    <scope>NUCLEOTIDE SEQUENCE [LARGE SCALE GENOMIC DNA]</scope>
    <source>
        <strain evidence="3 4">Sa3CUA2</strain>
    </source>
</reference>
<evidence type="ECO:0000313" key="3">
    <source>
        <dbReference type="EMBL" id="MBD7918146.1"/>
    </source>
</evidence>
<feature type="domain" description="PPM-type phosphatase" evidence="2">
    <location>
        <begin position="4"/>
        <end position="234"/>
    </location>
</feature>
<dbReference type="RefSeq" id="WP_191782019.1">
    <property type="nucleotide sequence ID" value="NZ_JACSQV010000005.1"/>
</dbReference>
<keyword evidence="4" id="KW-1185">Reference proteome</keyword>
<dbReference type="SUPFAM" id="SSF81606">
    <property type="entry name" value="PP2C-like"/>
    <property type="match status" value="1"/>
</dbReference>
<dbReference type="InterPro" id="IPR015655">
    <property type="entry name" value="PP2C"/>
</dbReference>
<gene>
    <name evidence="3" type="ORF">H9657_07620</name>
</gene>
<feature type="region of interest" description="Disordered" evidence="1">
    <location>
        <begin position="267"/>
        <end position="297"/>
    </location>
</feature>
<evidence type="ECO:0000256" key="1">
    <source>
        <dbReference type="SAM" id="MobiDB-lite"/>
    </source>
</evidence>
<protein>
    <submittedName>
        <fullName evidence="3">Serine/threonine-protein phosphatase</fullName>
    </submittedName>
</protein>
<proteinExistence type="predicted"/>
<dbReference type="Pfam" id="PF13672">
    <property type="entry name" value="PP2C_2"/>
    <property type="match status" value="1"/>
</dbReference>
<name>A0ABR8QCK3_9CELL</name>
<dbReference type="CDD" id="cd00143">
    <property type="entry name" value="PP2Cc"/>
    <property type="match status" value="1"/>
</dbReference>
<dbReference type="InterPro" id="IPR001932">
    <property type="entry name" value="PPM-type_phosphatase-like_dom"/>
</dbReference>
<evidence type="ECO:0000259" key="2">
    <source>
        <dbReference type="PROSITE" id="PS51746"/>
    </source>
</evidence>
<sequence length="297" mass="31790">MRTSWGSATDRGRVREVNEDALLAYPPVFLVADGMGGHDAGDLASRIAVEEFAQLAGQSSASSDDVHACFTRTSTRIRAEFTRGRQGGTTVAGAAVTEHDGGWYWLVFNVGDSRVYRWSEGELSQVSVDHSVVQELLDAGDLSPDAARRHPERHVLTRALGTGELPEPDYWLLPAGVDDRLLICTDGLTRELADHEIAEVLGAFDDPQEAAARLVQDALERGGRDNVSAVVVDVATTSTPEQTHTTLPRSAPDLGPHLWDEMLNGATVPRSAAPTPDDLPTPVLPASSPADAQEDPA</sequence>